<dbReference type="Gene3D" id="1.20.5.110">
    <property type="match status" value="1"/>
</dbReference>
<dbReference type="FunFam" id="1.20.5.110:FF:000002">
    <property type="entry name" value="Vesicle transport through interaction with t-SNAREsB"/>
    <property type="match status" value="1"/>
</dbReference>
<comment type="caution">
    <text evidence="11">The sequence shown here is derived from an EMBL/GenBank/DDBJ whole genome shotgun (WGS) entry which is preliminary data.</text>
</comment>
<reference evidence="11 12" key="1">
    <citation type="submission" date="2024-04" db="EMBL/GenBank/DDBJ databases">
        <title>Genome assembly C_amara_ONT_v2.</title>
        <authorList>
            <person name="Yant L."/>
            <person name="Moore C."/>
            <person name="Slenker M."/>
        </authorList>
    </citation>
    <scope>NUCLEOTIDE SEQUENCE [LARGE SCALE GENOMIC DNA]</scope>
    <source>
        <tissue evidence="11">Leaf</tissue>
    </source>
</reference>
<feature type="transmembrane region" description="Helical" evidence="9">
    <location>
        <begin position="192"/>
        <end position="211"/>
    </location>
</feature>
<comment type="similarity">
    <text evidence="1">Belongs to the VTI1 family.</text>
</comment>
<sequence>MSDVFHLYERQYSELSLNLSKKCSLAFSLKGGQKEEKLSEITSDLENVEKLITKMDHAASSLPVKIKSILLNKLRESKSDLKRFKSEIERNTYGNLNTTTTTRDDFLEADKEASADQRSRLMKSTEGLVRTTEKIKDCQKQLLETEQIGISILENLQSQRQSLQRTEEMLTEIDDDVKESRSILTDMKIREFFTAVGAAGPIIIYVLLKLVK</sequence>
<evidence type="ECO:0000256" key="3">
    <source>
        <dbReference type="ARBA" id="ARBA00022692"/>
    </source>
</evidence>
<evidence type="ECO:0000256" key="7">
    <source>
        <dbReference type="ARBA" id="ARBA00023136"/>
    </source>
</evidence>
<feature type="domain" description="Vesicle transport v-SNARE N-terminal" evidence="10">
    <location>
        <begin position="1"/>
        <end position="91"/>
    </location>
</feature>
<gene>
    <name evidence="11" type="ORF">V5N11_011296</name>
</gene>
<dbReference type="AlphaFoldDB" id="A0ABD1B2T2"/>
<dbReference type="PANTHER" id="PTHR21230:SF67">
    <property type="entry name" value="VESICLE TRANSPORT V-SNARE 11-RELATED"/>
    <property type="match status" value="1"/>
</dbReference>
<keyword evidence="12" id="KW-1185">Reference proteome</keyword>
<keyword evidence="5 9" id="KW-1133">Transmembrane helix</keyword>
<dbReference type="InterPro" id="IPR007705">
    <property type="entry name" value="Vesicle_trsprt_v-SNARE_N"/>
</dbReference>
<evidence type="ECO:0000256" key="6">
    <source>
        <dbReference type="ARBA" id="ARBA00023054"/>
    </source>
</evidence>
<proteinExistence type="inferred from homology"/>
<dbReference type="CDD" id="cd15862">
    <property type="entry name" value="SNARE_Vti1"/>
    <property type="match status" value="1"/>
</dbReference>
<evidence type="ECO:0000313" key="11">
    <source>
        <dbReference type="EMBL" id="KAL1205396.1"/>
    </source>
</evidence>
<keyword evidence="2" id="KW-0813">Transport</keyword>
<keyword evidence="6" id="KW-0175">Coiled coil</keyword>
<dbReference type="SUPFAM" id="SSF47661">
    <property type="entry name" value="t-snare proteins"/>
    <property type="match status" value="1"/>
</dbReference>
<name>A0ABD1B2T2_CARAN</name>
<evidence type="ECO:0000313" key="12">
    <source>
        <dbReference type="Proteomes" id="UP001558713"/>
    </source>
</evidence>
<evidence type="ECO:0000259" key="10">
    <source>
        <dbReference type="Pfam" id="PF05008"/>
    </source>
</evidence>
<keyword evidence="7 9" id="KW-0472">Membrane</keyword>
<comment type="subcellular location">
    <subcellularLocation>
        <location evidence="8">Prevacuolar compartment membrane</location>
        <topology evidence="8">Single-pass type IV membrane protein</topology>
    </subcellularLocation>
</comment>
<evidence type="ECO:0000256" key="4">
    <source>
        <dbReference type="ARBA" id="ARBA00022927"/>
    </source>
</evidence>
<dbReference type="FunFam" id="1.20.58.400:FF:000001">
    <property type="entry name" value="Vesicle transport through interaction with t-SNAREs homolog 1A"/>
    <property type="match status" value="1"/>
</dbReference>
<dbReference type="GO" id="GO:0005768">
    <property type="term" value="C:endosome"/>
    <property type="evidence" value="ECO:0007669"/>
    <property type="project" value="UniProtKB-ARBA"/>
</dbReference>
<dbReference type="GO" id="GO:0015031">
    <property type="term" value="P:protein transport"/>
    <property type="evidence" value="ECO:0007669"/>
    <property type="project" value="UniProtKB-KW"/>
</dbReference>
<dbReference type="InterPro" id="IPR010989">
    <property type="entry name" value="SNARE"/>
</dbReference>
<organism evidence="11 12">
    <name type="scientific">Cardamine amara subsp. amara</name>
    <dbReference type="NCBI Taxonomy" id="228776"/>
    <lineage>
        <taxon>Eukaryota</taxon>
        <taxon>Viridiplantae</taxon>
        <taxon>Streptophyta</taxon>
        <taxon>Embryophyta</taxon>
        <taxon>Tracheophyta</taxon>
        <taxon>Spermatophyta</taxon>
        <taxon>Magnoliopsida</taxon>
        <taxon>eudicotyledons</taxon>
        <taxon>Gunneridae</taxon>
        <taxon>Pentapetalae</taxon>
        <taxon>rosids</taxon>
        <taxon>malvids</taxon>
        <taxon>Brassicales</taxon>
        <taxon>Brassicaceae</taxon>
        <taxon>Cardamineae</taxon>
        <taxon>Cardamine</taxon>
    </lineage>
</organism>
<dbReference type="PANTHER" id="PTHR21230">
    <property type="entry name" value="VESICLE TRANSPORT V-SNARE PROTEIN VTI1-RELATED"/>
    <property type="match status" value="1"/>
</dbReference>
<dbReference type="InterPro" id="IPR038407">
    <property type="entry name" value="v-SNARE_N_sf"/>
</dbReference>
<dbReference type="Gene3D" id="1.20.58.400">
    <property type="entry name" value="t-snare proteins"/>
    <property type="match status" value="1"/>
</dbReference>
<keyword evidence="4" id="KW-0653">Protein transport</keyword>
<keyword evidence="3 9" id="KW-0812">Transmembrane</keyword>
<evidence type="ECO:0000256" key="5">
    <source>
        <dbReference type="ARBA" id="ARBA00022989"/>
    </source>
</evidence>
<dbReference type="SUPFAM" id="SSF58038">
    <property type="entry name" value="SNARE fusion complex"/>
    <property type="match status" value="1"/>
</dbReference>
<evidence type="ECO:0000256" key="9">
    <source>
        <dbReference type="SAM" id="Phobius"/>
    </source>
</evidence>
<evidence type="ECO:0000256" key="2">
    <source>
        <dbReference type="ARBA" id="ARBA00022448"/>
    </source>
</evidence>
<evidence type="ECO:0000256" key="8">
    <source>
        <dbReference type="ARBA" id="ARBA00060376"/>
    </source>
</evidence>
<dbReference type="Pfam" id="PF12352">
    <property type="entry name" value="V-SNARE_C"/>
    <property type="match status" value="1"/>
</dbReference>
<protein>
    <submittedName>
        <fullName evidence="11">Vesicle transport v-SNARE 11</fullName>
    </submittedName>
</protein>
<dbReference type="Pfam" id="PF05008">
    <property type="entry name" value="V-SNARE"/>
    <property type="match status" value="1"/>
</dbReference>
<dbReference type="EMBL" id="JBANAX010000520">
    <property type="protein sequence ID" value="KAL1205396.1"/>
    <property type="molecule type" value="Genomic_DNA"/>
</dbReference>
<evidence type="ECO:0000256" key="1">
    <source>
        <dbReference type="ARBA" id="ARBA00006108"/>
    </source>
</evidence>
<dbReference type="Proteomes" id="UP001558713">
    <property type="component" value="Unassembled WGS sequence"/>
</dbReference>
<accession>A0ABD1B2T2</accession>